<evidence type="ECO:0000313" key="4">
    <source>
        <dbReference type="EMBL" id="CCI40286.1"/>
    </source>
</evidence>
<dbReference type="Proteomes" id="UP000053237">
    <property type="component" value="Unassembled WGS sequence"/>
</dbReference>
<protein>
    <recommendedName>
        <fullName evidence="3">EF-hand domain-containing protein</fullName>
    </recommendedName>
</protein>
<dbReference type="SUPFAM" id="SSF47473">
    <property type="entry name" value="EF-hand"/>
    <property type="match status" value="1"/>
</dbReference>
<dbReference type="Pfam" id="PF13499">
    <property type="entry name" value="EF-hand_7"/>
    <property type="match status" value="1"/>
</dbReference>
<dbReference type="InterPro" id="IPR002048">
    <property type="entry name" value="EF_hand_dom"/>
</dbReference>
<feature type="region of interest" description="Disordered" evidence="2">
    <location>
        <begin position="92"/>
        <end position="146"/>
    </location>
</feature>
<evidence type="ECO:0000313" key="5">
    <source>
        <dbReference type="Proteomes" id="UP000053237"/>
    </source>
</evidence>
<dbReference type="PANTHER" id="PTHR24114">
    <property type="entry name" value="LEUCINE RICH REPEAT FAMILY PROTEIN"/>
    <property type="match status" value="1"/>
</dbReference>
<dbReference type="Gene3D" id="3.80.10.10">
    <property type="entry name" value="Ribonuclease Inhibitor"/>
    <property type="match status" value="1"/>
</dbReference>
<dbReference type="SMART" id="SM00368">
    <property type="entry name" value="LRR_RI"/>
    <property type="match status" value="7"/>
</dbReference>
<dbReference type="PROSITE" id="PS00018">
    <property type="entry name" value="EF_HAND_1"/>
    <property type="match status" value="1"/>
</dbReference>
<evidence type="ECO:0000256" key="1">
    <source>
        <dbReference type="ARBA" id="ARBA00022837"/>
    </source>
</evidence>
<dbReference type="InterPro" id="IPR052394">
    <property type="entry name" value="LRR-containing"/>
</dbReference>
<dbReference type="InterPro" id="IPR018247">
    <property type="entry name" value="EF_Hand_1_Ca_BS"/>
</dbReference>
<feature type="region of interest" description="Disordered" evidence="2">
    <location>
        <begin position="1025"/>
        <end position="1045"/>
    </location>
</feature>
<dbReference type="CDD" id="cd00051">
    <property type="entry name" value="EFh"/>
    <property type="match status" value="1"/>
</dbReference>
<dbReference type="InParanoid" id="A0A024G150"/>
<feature type="domain" description="EF-hand" evidence="3">
    <location>
        <begin position="794"/>
        <end position="829"/>
    </location>
</feature>
<keyword evidence="5" id="KW-1185">Reference proteome</keyword>
<accession>A0A024G150</accession>
<proteinExistence type="predicted"/>
<dbReference type="PROSITE" id="PS50222">
    <property type="entry name" value="EF_HAND_2"/>
    <property type="match status" value="2"/>
</dbReference>
<keyword evidence="1" id="KW-0106">Calcium</keyword>
<dbReference type="SMART" id="SM00054">
    <property type="entry name" value="EFh"/>
    <property type="match status" value="2"/>
</dbReference>
<dbReference type="STRING" id="65357.A0A024G150"/>
<dbReference type="SUPFAM" id="SSF52047">
    <property type="entry name" value="RNI-like"/>
    <property type="match status" value="1"/>
</dbReference>
<gene>
    <name evidence="4" type="ORF">BN9_010700</name>
</gene>
<dbReference type="Pfam" id="PF13516">
    <property type="entry name" value="LRR_6"/>
    <property type="match status" value="3"/>
</dbReference>
<dbReference type="PANTHER" id="PTHR24114:SF2">
    <property type="entry name" value="F-BOX DOMAIN-CONTAINING PROTEIN-RELATED"/>
    <property type="match status" value="1"/>
</dbReference>
<reference evidence="4 5" key="1">
    <citation type="submission" date="2012-05" db="EMBL/GenBank/DDBJ databases">
        <title>Recombination and specialization in a pathogen metapopulation.</title>
        <authorList>
            <person name="Gardiner A."/>
            <person name="Kemen E."/>
            <person name="Schultz-Larsen T."/>
            <person name="MacLean D."/>
            <person name="Van Oosterhout C."/>
            <person name="Jones J.D.G."/>
        </authorList>
    </citation>
    <scope>NUCLEOTIDE SEQUENCE [LARGE SCALE GENOMIC DNA]</scope>
    <source>
        <strain evidence="4 5">Ac Nc2</strain>
    </source>
</reference>
<dbReference type="InterPro" id="IPR032675">
    <property type="entry name" value="LRR_dom_sf"/>
</dbReference>
<comment type="caution">
    <text evidence="4">The sequence shown here is derived from an EMBL/GenBank/DDBJ whole genome shotgun (WGS) entry which is preliminary data.</text>
</comment>
<sequence length="1419" mass="160244">MADEDFDFHRLESWKQGGFIAPNKASLGLAGLGPVCLKKRFPRHFQLIPDDDIEIINTEFIHSDQNSANSVSPTSFLEIGLLRCVETDRIPESEHHPQLQGEKNTSILSPIFPDDRSRRKKSSLHLYESSQTKYPQTDTFSDSVQKDDRHSLEEWSGSKEILSYRNAEHEAYASGVKDQEKRLRGISSSIFHCKADSLLGPKPSSVSSNPITLASTSSHIPDLAHKVPARSLMLAPCVAKPYLAIPISASVESIRVLDFSFQSLGDEVIVEFAKSLTQQLPLVEEMILRDNRLSDNGLYSILEAITQNDAHSMRKLDMSQNKYGPRSAERLRYHIASENCRLETLAMNQMAISDRDCALLMSAFSSRTSIKVLHMSRNEIGQLEHLKMTQPDFRTGGDAIANVLEKNCALIHLDLSWNYLRLDSSLRLARALGKNKFLERLDVAYNPCGDAGAMMFGEALRQNRTLKMLNVSYNSIGYKGAMVLANVLRKNTILENLHLDGNDIRREGGQALMFATCHRRAHSKCKISMNECSLSMFAIHSSHDQRPASSNDSQSSSANFARSTKVFFSASPITHQETINMPNYPVYTKESARVFNPQEPTGRYFLSMPDPYDRMIAMELLRLATDRKGCHFIRLEHTIRNNKSTRTRTSSMEGEGVKKRAIHLVLSNYRARRRTALDSKVLMNANAKKGKADMSSSTASRGLDSLFSDISLSPSGTIDYKAVISALNKVGLSPSDQDLANVLQGLEPDQSVDKVEYTTFIIQAIFDFIDTNHCGRIDFNELKRAFRYLGIENVDDKDVREAVSRYDLSGDGEMEGAEFVEFMKERLLDEVLASTLSGFDRGNPINERMQLLDASTHLPWHVPEDGSLEIDFMCTRQSIGDTEEARWSSRIPDDGLGQLIDNILFHGSTKAKMDEMLMVAIHDSELQFTASQAYRIMEACDGLCQEERKLMMLSMLLPQMLTTKDTRRLVSQTLTSKERYLFKAQMGSLYSIMIGNPTAHYELDLCRSQDRLTLSKLAGIAQSEKEFSRHRSGRSDTSQHGNWENFRNERLDGKPFVYTTSFLHVMPTRGKLCFDYVSTKRPQRDAVAISDQRFKQLIDILRPEDPLQQNLAATSSNSVSEAKVNLADPLEKKIALDDIRMVSKSMRRSTLANAGPLLRKQSRLPYQITEAPKKVSETLNVKLGRSNKPLLAKIKGRVGKRASMPFLNESWKKSLAQFTMSNPTIESVRMKIIGIETAISERWFSCAQAAKIIRCMPREFNAKVETIRVLFPHLLDIDQFGLRILDPLLSKDEVHLCATQLGWLNIINPMHPERFYSLDLSVWDEREMTKLLVQLAIAEPGENWQNQSFSWAKGEEGIPGWKLPVRWERADDEKEGGVNRSGFLQLEYVADVDRGCIPVPEFRETLLCRVLCGTSCSRY</sequence>
<dbReference type="InterPro" id="IPR001611">
    <property type="entry name" value="Leu-rich_rpt"/>
</dbReference>
<dbReference type="OrthoDB" id="120976at2759"/>
<dbReference type="InterPro" id="IPR011992">
    <property type="entry name" value="EF-hand-dom_pair"/>
</dbReference>
<evidence type="ECO:0000256" key="2">
    <source>
        <dbReference type="SAM" id="MobiDB-lite"/>
    </source>
</evidence>
<dbReference type="GO" id="GO:0005509">
    <property type="term" value="F:calcium ion binding"/>
    <property type="evidence" value="ECO:0007669"/>
    <property type="project" value="InterPro"/>
</dbReference>
<organism evidence="4 5">
    <name type="scientific">Albugo candida</name>
    <dbReference type="NCBI Taxonomy" id="65357"/>
    <lineage>
        <taxon>Eukaryota</taxon>
        <taxon>Sar</taxon>
        <taxon>Stramenopiles</taxon>
        <taxon>Oomycota</taxon>
        <taxon>Peronosporomycetes</taxon>
        <taxon>Albuginales</taxon>
        <taxon>Albuginaceae</taxon>
        <taxon>Albugo</taxon>
    </lineage>
</organism>
<evidence type="ECO:0000259" key="3">
    <source>
        <dbReference type="PROSITE" id="PS50222"/>
    </source>
</evidence>
<dbReference type="Gene3D" id="1.10.238.10">
    <property type="entry name" value="EF-hand"/>
    <property type="match status" value="1"/>
</dbReference>
<name>A0A024G150_9STRA</name>
<feature type="domain" description="EF-hand" evidence="3">
    <location>
        <begin position="757"/>
        <end position="792"/>
    </location>
</feature>
<dbReference type="EMBL" id="CAIX01000007">
    <property type="protein sequence ID" value="CCI40286.1"/>
    <property type="molecule type" value="Genomic_DNA"/>
</dbReference>
<feature type="compositionally biased region" description="Polar residues" evidence="2">
    <location>
        <begin position="128"/>
        <end position="143"/>
    </location>
</feature>